<keyword evidence="2" id="KW-0229">DNA integration</keyword>
<dbReference type="PANTHER" id="PTHR30349">
    <property type="entry name" value="PHAGE INTEGRASE-RELATED"/>
    <property type="match status" value="1"/>
</dbReference>
<dbReference type="InterPro" id="IPR013762">
    <property type="entry name" value="Integrase-like_cat_sf"/>
</dbReference>
<protein>
    <recommendedName>
        <fullName evidence="5">Tyr recombinase domain-containing protein</fullName>
    </recommendedName>
</protein>
<dbReference type="EMBL" id="AP026966">
    <property type="protein sequence ID" value="BDT58119.1"/>
    <property type="molecule type" value="Genomic_DNA"/>
</dbReference>
<feature type="domain" description="Tyr recombinase" evidence="5">
    <location>
        <begin position="211"/>
        <end position="433"/>
    </location>
</feature>
<evidence type="ECO:0000313" key="7">
    <source>
        <dbReference type="Proteomes" id="UP001163336"/>
    </source>
</evidence>
<evidence type="ECO:0000256" key="4">
    <source>
        <dbReference type="ARBA" id="ARBA00023172"/>
    </source>
</evidence>
<keyword evidence="4" id="KW-0233">DNA recombination</keyword>
<dbReference type="PANTHER" id="PTHR30349:SF41">
    <property type="entry name" value="INTEGRASE_RECOMBINASE PROTEIN MJ0367-RELATED"/>
    <property type="match status" value="1"/>
</dbReference>
<dbReference type="PROSITE" id="PS51898">
    <property type="entry name" value="TYR_RECOMBINASE"/>
    <property type="match status" value="1"/>
</dbReference>
<dbReference type="SUPFAM" id="SSF56349">
    <property type="entry name" value="DNA breaking-rejoining enzymes"/>
    <property type="match status" value="1"/>
</dbReference>
<evidence type="ECO:0000259" key="5">
    <source>
        <dbReference type="PROSITE" id="PS51898"/>
    </source>
</evidence>
<organism evidence="6 7">
    <name type="scientific">Massilia varians</name>
    <dbReference type="NCBI Taxonomy" id="457921"/>
    <lineage>
        <taxon>Bacteria</taxon>
        <taxon>Pseudomonadati</taxon>
        <taxon>Pseudomonadota</taxon>
        <taxon>Betaproteobacteria</taxon>
        <taxon>Burkholderiales</taxon>
        <taxon>Oxalobacteraceae</taxon>
        <taxon>Telluria group</taxon>
        <taxon>Massilia</taxon>
    </lineage>
</organism>
<proteinExistence type="inferred from homology"/>
<accession>A0ABM8C4H9</accession>
<sequence>MLYDPAGVRLSVFDAFNRLLTEETYSTKVRYTTVVARFIDYLYEVQVLGAAPVSKEVVNEAIDHYLALLSNGEKISLCIDNGMYADPADERKEAALRTVAKNLGIRSLAPGSWDNTLAPLNRFLSLCNRLEEEAREMALIRGGIDKEIIDASFHDYRPLISAVTGNTRLSNAEITHIKHCSLIGGVVRFKGKLTRPRKLKVNRRKHGRSPGREQAFPMEHFQGLINVCTHWRDKALWCLLAASGIRRSEALNLEWAHIDFKKQEVYVLDPDLLRYARNSLPNERANRFKGRDVSWTYLRQPYRSWFFELLRQYRINEYVIPADGNDYVFQYVNHPHQGKPLRLAADSTLNDLFVDAVKRAGIPGPLTSPDHVWTVHSLRHAYGVYMLNDIPIPGQDIPGLTESEVQMLMGHRDINSTRKYAKPKESRLRQKLEAYDMKTFQISENIEQLPPPIRDRIKNEAISWR</sequence>
<name>A0ABM8C4H9_9BURK</name>
<evidence type="ECO:0000256" key="1">
    <source>
        <dbReference type="ARBA" id="ARBA00008857"/>
    </source>
</evidence>
<dbReference type="InterPro" id="IPR011010">
    <property type="entry name" value="DNA_brk_join_enz"/>
</dbReference>
<evidence type="ECO:0000256" key="3">
    <source>
        <dbReference type="ARBA" id="ARBA00023125"/>
    </source>
</evidence>
<comment type="similarity">
    <text evidence="1">Belongs to the 'phage' integrase family.</text>
</comment>
<keyword evidence="7" id="KW-1185">Reference proteome</keyword>
<gene>
    <name evidence="6" type="ORF">MasN3_16130</name>
</gene>
<dbReference type="Proteomes" id="UP001163336">
    <property type="component" value="Chromosome"/>
</dbReference>
<dbReference type="InterPro" id="IPR050090">
    <property type="entry name" value="Tyrosine_recombinase_XerCD"/>
</dbReference>
<evidence type="ECO:0000313" key="6">
    <source>
        <dbReference type="EMBL" id="BDT58119.1"/>
    </source>
</evidence>
<evidence type="ECO:0000256" key="2">
    <source>
        <dbReference type="ARBA" id="ARBA00022908"/>
    </source>
</evidence>
<dbReference type="InterPro" id="IPR002104">
    <property type="entry name" value="Integrase_catalytic"/>
</dbReference>
<dbReference type="Pfam" id="PF00589">
    <property type="entry name" value="Phage_integrase"/>
    <property type="match status" value="1"/>
</dbReference>
<keyword evidence="3" id="KW-0238">DNA-binding</keyword>
<reference evidence="6" key="1">
    <citation type="submission" date="2022-11" db="EMBL/GenBank/DDBJ databases">
        <title>Isolation and characterization of PLA-degrading bacterium Massilia sp. from Antarctic soil.</title>
        <authorList>
            <person name="Sato K."/>
            <person name="Gomez-Fuentes C."/>
            <person name="Ahmad S.A."/>
            <person name="Zulkharnain A."/>
        </authorList>
    </citation>
    <scope>NUCLEOTIDE SEQUENCE</scope>
    <source>
        <strain evidence="6">N-3</strain>
    </source>
</reference>
<dbReference type="CDD" id="cd00397">
    <property type="entry name" value="DNA_BRE_C"/>
    <property type="match status" value="1"/>
</dbReference>
<dbReference type="Gene3D" id="1.10.443.10">
    <property type="entry name" value="Intergrase catalytic core"/>
    <property type="match status" value="1"/>
</dbReference>